<evidence type="ECO:0000259" key="3">
    <source>
        <dbReference type="Pfam" id="PF01551"/>
    </source>
</evidence>
<dbReference type="PANTHER" id="PTHR21666">
    <property type="entry name" value="PEPTIDASE-RELATED"/>
    <property type="match status" value="1"/>
</dbReference>
<sequence>MSKRKPKKDQLLKKMLHRYRLVILNEDTFEERISFQVNRLNVIIIIILSSILLIGLTSVFIAFTPLREYIPGYSSTALRQKATEMAYKVDSLEIKMLENDQYLKSIRAALRGEQNFTEQNDTASAPAIQTIKPTDIDFSPSQEDLALREEVEEEDKYNVMEEAVFQSNFSFYAPVKGIITATYAIQEKHYAVDIATSKNEPVKATADGTVIFAEWSVETGYVVIIEHQFGLISVYKHNASLLTQQGDLVEAGQVIATTGDTGELSSGTHLHFELWIDGNPIDPTEFISFE</sequence>
<organism evidence="4 5">
    <name type="scientific">Psychroflexus salis</name>
    <dbReference type="NCBI Taxonomy" id="1526574"/>
    <lineage>
        <taxon>Bacteria</taxon>
        <taxon>Pseudomonadati</taxon>
        <taxon>Bacteroidota</taxon>
        <taxon>Flavobacteriia</taxon>
        <taxon>Flavobacteriales</taxon>
        <taxon>Flavobacteriaceae</taxon>
        <taxon>Psychroflexus</taxon>
    </lineage>
</organism>
<keyword evidence="2" id="KW-0812">Transmembrane</keyword>
<dbReference type="InterPro" id="IPR050570">
    <property type="entry name" value="Cell_wall_metabolism_enzyme"/>
</dbReference>
<dbReference type="PANTHER" id="PTHR21666:SF289">
    <property type="entry name" value="L-ALA--D-GLU ENDOPEPTIDASE"/>
    <property type="match status" value="1"/>
</dbReference>
<evidence type="ECO:0000313" key="5">
    <source>
        <dbReference type="Proteomes" id="UP000599688"/>
    </source>
</evidence>
<dbReference type="Pfam" id="PF01551">
    <property type="entry name" value="Peptidase_M23"/>
    <property type="match status" value="1"/>
</dbReference>
<keyword evidence="1" id="KW-0732">Signal</keyword>
<dbReference type="Proteomes" id="UP000599688">
    <property type="component" value="Unassembled WGS sequence"/>
</dbReference>
<dbReference type="InterPro" id="IPR016047">
    <property type="entry name" value="M23ase_b-sheet_dom"/>
</dbReference>
<dbReference type="EMBL" id="BMGL01000016">
    <property type="protein sequence ID" value="GGE22663.1"/>
    <property type="molecule type" value="Genomic_DNA"/>
</dbReference>
<keyword evidence="2" id="KW-1133">Transmembrane helix</keyword>
<proteinExistence type="predicted"/>
<keyword evidence="2" id="KW-0472">Membrane</keyword>
<dbReference type="AlphaFoldDB" id="A0A917ECP0"/>
<reference evidence="4 5" key="1">
    <citation type="journal article" date="2014" name="Int. J. Syst. Evol. Microbiol.">
        <title>Complete genome sequence of Corynebacterium casei LMG S-19264T (=DSM 44701T), isolated from a smear-ripened cheese.</title>
        <authorList>
            <consortium name="US DOE Joint Genome Institute (JGI-PGF)"/>
            <person name="Walter F."/>
            <person name="Albersmeier A."/>
            <person name="Kalinowski J."/>
            <person name="Ruckert C."/>
        </authorList>
    </citation>
    <scope>NUCLEOTIDE SEQUENCE [LARGE SCALE GENOMIC DNA]</scope>
    <source>
        <strain evidence="4 5">CGMCC 1.12925</strain>
    </source>
</reference>
<name>A0A917ECP0_9FLAO</name>
<dbReference type="RefSeq" id="WP_188407157.1">
    <property type="nucleotide sequence ID" value="NZ_BMGL01000016.1"/>
</dbReference>
<feature type="domain" description="M23ase beta-sheet core" evidence="3">
    <location>
        <begin position="188"/>
        <end position="283"/>
    </location>
</feature>
<comment type="caution">
    <text evidence="4">The sequence shown here is derived from an EMBL/GenBank/DDBJ whole genome shotgun (WGS) entry which is preliminary data.</text>
</comment>
<evidence type="ECO:0000256" key="1">
    <source>
        <dbReference type="ARBA" id="ARBA00022729"/>
    </source>
</evidence>
<dbReference type="InterPro" id="IPR011055">
    <property type="entry name" value="Dup_hybrid_motif"/>
</dbReference>
<evidence type="ECO:0000256" key="2">
    <source>
        <dbReference type="SAM" id="Phobius"/>
    </source>
</evidence>
<accession>A0A917ECP0</accession>
<keyword evidence="5" id="KW-1185">Reference proteome</keyword>
<dbReference type="GO" id="GO:0004222">
    <property type="term" value="F:metalloendopeptidase activity"/>
    <property type="evidence" value="ECO:0007669"/>
    <property type="project" value="TreeGrafter"/>
</dbReference>
<gene>
    <name evidence="4" type="ORF">GCM10010831_24500</name>
</gene>
<dbReference type="Gene3D" id="2.70.70.10">
    <property type="entry name" value="Glucose Permease (Domain IIA)"/>
    <property type="match status" value="1"/>
</dbReference>
<dbReference type="CDD" id="cd12797">
    <property type="entry name" value="M23_peptidase"/>
    <property type="match status" value="1"/>
</dbReference>
<protein>
    <submittedName>
        <fullName evidence="4">Peptidase M23</fullName>
    </submittedName>
</protein>
<feature type="transmembrane region" description="Helical" evidence="2">
    <location>
        <begin position="42"/>
        <end position="63"/>
    </location>
</feature>
<dbReference type="SUPFAM" id="SSF51261">
    <property type="entry name" value="Duplicated hybrid motif"/>
    <property type="match status" value="1"/>
</dbReference>
<evidence type="ECO:0000313" key="4">
    <source>
        <dbReference type="EMBL" id="GGE22663.1"/>
    </source>
</evidence>